<comment type="similarity">
    <text evidence="2 8">Belongs to the MIP/aquaporin (TC 1.A.8) family.</text>
</comment>
<evidence type="ECO:0000256" key="4">
    <source>
        <dbReference type="ARBA" id="ARBA00022692"/>
    </source>
</evidence>
<keyword evidence="12" id="KW-1185">Reference proteome</keyword>
<dbReference type="OrthoDB" id="3222at2759"/>
<dbReference type="Pfam" id="PF00230">
    <property type="entry name" value="MIP"/>
    <property type="match status" value="1"/>
</dbReference>
<feature type="compositionally biased region" description="Polar residues" evidence="9">
    <location>
        <begin position="75"/>
        <end position="88"/>
    </location>
</feature>
<evidence type="ECO:0000256" key="1">
    <source>
        <dbReference type="ARBA" id="ARBA00004141"/>
    </source>
</evidence>
<dbReference type="GO" id="GO:0005886">
    <property type="term" value="C:plasma membrane"/>
    <property type="evidence" value="ECO:0007669"/>
    <property type="project" value="TreeGrafter"/>
</dbReference>
<evidence type="ECO:0000256" key="5">
    <source>
        <dbReference type="ARBA" id="ARBA00022737"/>
    </source>
</evidence>
<dbReference type="InterPro" id="IPR022357">
    <property type="entry name" value="MIP_CS"/>
</dbReference>
<gene>
    <name evidence="11" type="ORF">EVG20_g3839</name>
</gene>
<keyword evidence="3 8" id="KW-0813">Transport</keyword>
<keyword evidence="4 8" id="KW-0812">Transmembrane</keyword>
<evidence type="ECO:0008006" key="13">
    <source>
        <dbReference type="Google" id="ProtNLM"/>
    </source>
</evidence>
<organism evidence="11 12">
    <name type="scientific">Dentipellis fragilis</name>
    <dbReference type="NCBI Taxonomy" id="205917"/>
    <lineage>
        <taxon>Eukaryota</taxon>
        <taxon>Fungi</taxon>
        <taxon>Dikarya</taxon>
        <taxon>Basidiomycota</taxon>
        <taxon>Agaricomycotina</taxon>
        <taxon>Agaricomycetes</taxon>
        <taxon>Russulales</taxon>
        <taxon>Hericiaceae</taxon>
        <taxon>Dentipellis</taxon>
    </lineage>
</organism>
<evidence type="ECO:0000256" key="2">
    <source>
        <dbReference type="ARBA" id="ARBA00006175"/>
    </source>
</evidence>
<dbReference type="InterPro" id="IPR000425">
    <property type="entry name" value="MIP"/>
</dbReference>
<dbReference type="InterPro" id="IPR023271">
    <property type="entry name" value="Aquaporin-like"/>
</dbReference>
<dbReference type="GO" id="GO:0015254">
    <property type="term" value="F:glycerol channel activity"/>
    <property type="evidence" value="ECO:0007669"/>
    <property type="project" value="TreeGrafter"/>
</dbReference>
<protein>
    <recommendedName>
        <fullName evidence="13">Aquaporin</fullName>
    </recommendedName>
</protein>
<feature type="transmembrane region" description="Helical" evidence="10">
    <location>
        <begin position="289"/>
        <end position="310"/>
    </location>
</feature>
<evidence type="ECO:0000256" key="6">
    <source>
        <dbReference type="ARBA" id="ARBA00022989"/>
    </source>
</evidence>
<evidence type="ECO:0000256" key="7">
    <source>
        <dbReference type="ARBA" id="ARBA00023136"/>
    </source>
</evidence>
<feature type="transmembrane region" description="Helical" evidence="10">
    <location>
        <begin position="256"/>
        <end position="277"/>
    </location>
</feature>
<evidence type="ECO:0000256" key="3">
    <source>
        <dbReference type="ARBA" id="ARBA00022448"/>
    </source>
</evidence>
<evidence type="ECO:0000256" key="8">
    <source>
        <dbReference type="RuleBase" id="RU000477"/>
    </source>
</evidence>
<dbReference type="EMBL" id="SEOQ01000182">
    <property type="protein sequence ID" value="TFY67750.1"/>
    <property type="molecule type" value="Genomic_DNA"/>
</dbReference>
<evidence type="ECO:0000256" key="10">
    <source>
        <dbReference type="SAM" id="Phobius"/>
    </source>
</evidence>
<dbReference type="PANTHER" id="PTHR43829">
    <property type="entry name" value="AQUAPORIN OR AQUAGLYCEROPORIN RELATED"/>
    <property type="match status" value="1"/>
</dbReference>
<dbReference type="PROSITE" id="PS00221">
    <property type="entry name" value="MIP"/>
    <property type="match status" value="1"/>
</dbReference>
<feature type="compositionally biased region" description="Low complexity" evidence="9">
    <location>
        <begin position="61"/>
        <end position="74"/>
    </location>
</feature>
<dbReference type="InterPro" id="IPR050363">
    <property type="entry name" value="MIP/Aquaporin"/>
</dbReference>
<evidence type="ECO:0000256" key="9">
    <source>
        <dbReference type="SAM" id="MobiDB-lite"/>
    </source>
</evidence>
<dbReference type="STRING" id="205917.A0A4Y9Z159"/>
<dbReference type="PRINTS" id="PR00783">
    <property type="entry name" value="MINTRINSICP"/>
</dbReference>
<keyword evidence="6 10" id="KW-1133">Transmembrane helix</keyword>
<proteinExistence type="inferred from homology"/>
<keyword evidence="5" id="KW-0677">Repeat</keyword>
<dbReference type="AlphaFoldDB" id="A0A4Y9Z159"/>
<dbReference type="GO" id="GO:0015250">
    <property type="term" value="F:water channel activity"/>
    <property type="evidence" value="ECO:0007669"/>
    <property type="project" value="TreeGrafter"/>
</dbReference>
<evidence type="ECO:0000313" key="11">
    <source>
        <dbReference type="EMBL" id="TFY67750.1"/>
    </source>
</evidence>
<comment type="caution">
    <text evidence="11">The sequence shown here is derived from an EMBL/GenBank/DDBJ whole genome shotgun (WGS) entry which is preliminary data.</text>
</comment>
<feature type="transmembrane region" description="Helical" evidence="10">
    <location>
        <begin position="164"/>
        <end position="182"/>
    </location>
</feature>
<comment type="subcellular location">
    <subcellularLocation>
        <location evidence="1">Membrane</location>
        <topology evidence="1">Multi-pass membrane protein</topology>
    </subcellularLocation>
</comment>
<reference evidence="11 12" key="1">
    <citation type="submission" date="2019-02" db="EMBL/GenBank/DDBJ databases">
        <title>Genome sequencing of the rare red list fungi Dentipellis fragilis.</title>
        <authorList>
            <person name="Buettner E."/>
            <person name="Kellner H."/>
        </authorList>
    </citation>
    <scope>NUCLEOTIDE SEQUENCE [LARGE SCALE GENOMIC DNA]</scope>
    <source>
        <strain evidence="11 12">DSM 105465</strain>
    </source>
</reference>
<sequence>MEHHDPNRPVHLADFQERPRIMQTWEKLRQRRAQWFIDCVSEAVSIYPCHERINTNAGRRSSSSGCSSTVSQASARQRPTSSAAISGSPSDVRTYTLMHIQSAADPVRPVPSAAVFTVGFAYAIGIGFAISICSSQNGGHFNPAVTITAVLFKKYPIKAAVRHIIAQILGGYIACLFVYLQWKHQFNKVEAALAAEGVLDAVQFTPSGPAGIIALYVTPGSSLGLVFINEFVNDFVIGMVVWACVDPTNYFLPPVVVPWVIGLVYSIAIWGYSPVGLAANAARDVGGRLAALTIWGTAAGGGSYAALAALTNIPATILAHIVYELCFADSSRVLQSCHRTIIENHRSQAEYRRNRELYATSDLATESDVGEKGIVEHVEGKPL</sequence>
<evidence type="ECO:0000313" key="12">
    <source>
        <dbReference type="Proteomes" id="UP000298327"/>
    </source>
</evidence>
<dbReference type="PANTHER" id="PTHR43829:SF14">
    <property type="entry name" value="AQUAPORIN 3"/>
    <property type="match status" value="1"/>
</dbReference>
<dbReference type="Proteomes" id="UP000298327">
    <property type="component" value="Unassembled WGS sequence"/>
</dbReference>
<dbReference type="Gene3D" id="1.20.1080.10">
    <property type="entry name" value="Glycerol uptake facilitator protein"/>
    <property type="match status" value="1"/>
</dbReference>
<feature type="region of interest" description="Disordered" evidence="9">
    <location>
        <begin position="57"/>
        <end position="88"/>
    </location>
</feature>
<accession>A0A4Y9Z159</accession>
<name>A0A4Y9Z159_9AGAM</name>
<dbReference type="SUPFAM" id="SSF81338">
    <property type="entry name" value="Aquaporin-like"/>
    <property type="match status" value="1"/>
</dbReference>
<keyword evidence="7 10" id="KW-0472">Membrane</keyword>